<feature type="transmembrane region" description="Helical" evidence="6">
    <location>
        <begin position="40"/>
        <end position="60"/>
    </location>
</feature>
<keyword evidence="4 6" id="KW-1133">Transmembrane helix</keyword>
<protein>
    <submittedName>
        <fullName evidence="7">Cysteine/O-acetylserine efflux protein</fullName>
    </submittedName>
</protein>
<dbReference type="AlphaFoldDB" id="A0A2U3K5S2"/>
<evidence type="ECO:0000313" key="8">
    <source>
        <dbReference type="Proteomes" id="UP000238916"/>
    </source>
</evidence>
<evidence type="ECO:0000313" key="7">
    <source>
        <dbReference type="EMBL" id="SPF35025.1"/>
    </source>
</evidence>
<comment type="subcellular location">
    <subcellularLocation>
        <location evidence="1">Cell membrane</location>
        <topology evidence="1">Multi-pass membrane protein</topology>
    </subcellularLocation>
</comment>
<feature type="transmembrane region" description="Helical" evidence="6">
    <location>
        <begin position="138"/>
        <end position="164"/>
    </location>
</feature>
<evidence type="ECO:0000256" key="6">
    <source>
        <dbReference type="SAM" id="Phobius"/>
    </source>
</evidence>
<feature type="transmembrane region" description="Helical" evidence="6">
    <location>
        <begin position="110"/>
        <end position="132"/>
    </location>
</feature>
<sequence length="195" mass="21886">MLSITAFSSYVLVTTFTPGPNNIMSMSNASRYGFRKSIKFNVGIFFGFFIIIALCSLFSIELYNLIPSVKSIMPFIGAIYILWLAWKTLKSKPQSVDATQKRTNTFMSGLLLQFVNPKVILYGITTVSTFIVPYYKSVLVLTGFSVLLALIGFVATCCWSLFGSLFQEFLSRNDKVFKIVMALLLVYCGISLFEQ</sequence>
<evidence type="ECO:0000256" key="1">
    <source>
        <dbReference type="ARBA" id="ARBA00004651"/>
    </source>
</evidence>
<dbReference type="GO" id="GO:0033228">
    <property type="term" value="P:cysteine export across plasma membrane"/>
    <property type="evidence" value="ECO:0007669"/>
    <property type="project" value="TreeGrafter"/>
</dbReference>
<proteinExistence type="predicted"/>
<dbReference type="OrthoDB" id="198428at2"/>
<accession>A0A2U3K5S2</accession>
<evidence type="ECO:0000256" key="2">
    <source>
        <dbReference type="ARBA" id="ARBA00022475"/>
    </source>
</evidence>
<organism evidence="7 8">
    <name type="scientific">Candidatus Desulfosporosinus infrequens</name>
    <dbReference type="NCBI Taxonomy" id="2043169"/>
    <lineage>
        <taxon>Bacteria</taxon>
        <taxon>Bacillati</taxon>
        <taxon>Bacillota</taxon>
        <taxon>Clostridia</taxon>
        <taxon>Eubacteriales</taxon>
        <taxon>Desulfitobacteriaceae</taxon>
        <taxon>Desulfosporosinus</taxon>
    </lineage>
</organism>
<name>A0A2U3K5S2_9FIRM</name>
<evidence type="ECO:0000256" key="3">
    <source>
        <dbReference type="ARBA" id="ARBA00022692"/>
    </source>
</evidence>
<dbReference type="InterPro" id="IPR001123">
    <property type="entry name" value="LeuE-type"/>
</dbReference>
<keyword evidence="3 6" id="KW-0812">Transmembrane</keyword>
<dbReference type="EMBL" id="OMOF01000052">
    <property type="protein sequence ID" value="SPF35025.1"/>
    <property type="molecule type" value="Genomic_DNA"/>
</dbReference>
<dbReference type="PANTHER" id="PTHR30086">
    <property type="entry name" value="ARGININE EXPORTER PROTEIN ARGO"/>
    <property type="match status" value="1"/>
</dbReference>
<evidence type="ECO:0000256" key="5">
    <source>
        <dbReference type="ARBA" id="ARBA00023136"/>
    </source>
</evidence>
<dbReference type="PANTHER" id="PTHR30086:SF20">
    <property type="entry name" value="ARGININE EXPORTER PROTEIN ARGO-RELATED"/>
    <property type="match status" value="1"/>
</dbReference>
<dbReference type="Proteomes" id="UP000238916">
    <property type="component" value="Unassembled WGS sequence"/>
</dbReference>
<gene>
    <name evidence="7" type="primary">eamB</name>
    <name evidence="7" type="ORF">SBF1_1450003</name>
</gene>
<feature type="transmembrane region" description="Helical" evidence="6">
    <location>
        <begin position="176"/>
        <end position="193"/>
    </location>
</feature>
<feature type="transmembrane region" description="Helical" evidence="6">
    <location>
        <begin position="72"/>
        <end position="89"/>
    </location>
</feature>
<dbReference type="GO" id="GO:0015171">
    <property type="term" value="F:amino acid transmembrane transporter activity"/>
    <property type="evidence" value="ECO:0007669"/>
    <property type="project" value="TreeGrafter"/>
</dbReference>
<dbReference type="Pfam" id="PF01810">
    <property type="entry name" value="LysE"/>
    <property type="match status" value="1"/>
</dbReference>
<keyword evidence="2" id="KW-1003">Cell membrane</keyword>
<reference evidence="8" key="1">
    <citation type="submission" date="2018-02" db="EMBL/GenBank/DDBJ databases">
        <authorList>
            <person name="Hausmann B."/>
        </authorList>
    </citation>
    <scope>NUCLEOTIDE SEQUENCE [LARGE SCALE GENOMIC DNA]</scope>
    <source>
        <strain evidence="8">Peat soil MAG SbF1</strain>
    </source>
</reference>
<keyword evidence="5 6" id="KW-0472">Membrane</keyword>
<dbReference type="GO" id="GO:0005886">
    <property type="term" value="C:plasma membrane"/>
    <property type="evidence" value="ECO:0007669"/>
    <property type="project" value="UniProtKB-SubCell"/>
</dbReference>
<evidence type="ECO:0000256" key="4">
    <source>
        <dbReference type="ARBA" id="ARBA00022989"/>
    </source>
</evidence>